<dbReference type="PANTHER" id="PTHR10644">
    <property type="entry name" value="DNA REPAIR/RNA PROCESSING CPSF FAMILY"/>
    <property type="match status" value="1"/>
</dbReference>
<dbReference type="InterPro" id="IPR050358">
    <property type="entry name" value="RSE1/DDB1/CFT1"/>
</dbReference>
<evidence type="ECO:0000259" key="2">
    <source>
        <dbReference type="Pfam" id="PF03178"/>
    </source>
</evidence>
<reference evidence="4" key="1">
    <citation type="submission" date="2021-01" db="EMBL/GenBank/DDBJ databases">
        <authorList>
            <person name="Corre E."/>
            <person name="Pelletier E."/>
            <person name="Niang G."/>
            <person name="Scheremetjew M."/>
            <person name="Finn R."/>
            <person name="Kale V."/>
            <person name="Holt S."/>
            <person name="Cochrane G."/>
            <person name="Meng A."/>
            <person name="Brown T."/>
            <person name="Cohen L."/>
        </authorList>
    </citation>
    <scope>NUCLEOTIDE SEQUENCE</scope>
    <source>
        <strain evidence="4">SAG 36.94</strain>
    </source>
</reference>
<sequence>MERPYEEFDAGTMEDFGLGNSSNAEVQLTVEIEVLVELKPTEERIVATAQIHRGRLGRLAIQLDASEQHRLHLALERRKVGSGYWDDMDDIERMLYADAGMSITSSMGGKALVQDREVEAVMDDEEMMLYSESKAREEHKDLDKTGNHVSMPEKHVNHVIAIAYTDSCFELRSLPIFSEILFATTDLHLGLRTLYPTGNIDLPSTSFGNRTSSSKIAHMHLCQLNNASALDGELPASLCLVLVTSDGRLLLYRTALQMEFNREGKPYFAISLHRIILQIVPELCHDEESISSVKEWGLIPFYDLGGRSGLLMNVPNPLIITLDRGYPRVHAFSIENEDKAILWMVPFHNVNCHKGAIAILPGGGVCVCSLPSNNQISLETSWVQRKVNARANVRKIAYHSSSESYVALASSEEEISSADMRRRILALSSAKNATAEARVELDEERLPLEIIEKHEIRLYQPGSWSLVKTYSLGENEAGLAVASMALDVYKQPKQADQDEEQQKRQQQDGGEMAVSPFAVTERLKSKHLVVVGTGYLKGEDANIRGRLLVFEISRQEGFSGLGQFSRFQLQLIAEKELKGPVSSLSTVQGYIACGVGPKVELHKLVEDEIVCTCFFFADLYTSSLSTLKQYILVGDMMKSVSLVYWRERNKSMTLLGKDFETARVYSTDFLIDGDELSLIFSDSEGNIHMINYGGISDPDARGGERLVPRGSYSLGARIGNFRRVGLTEKGDNHVTLFVTLDGAIGGIVPVPPRDFKKIRALQGKLVNLDELPRYAGINPGRMHDLVSEPFGNGTYRPSGQHLTNGRLLGEFRFLTEARQIEITRQVGLSPSSVSRQLQYLDQILSRF</sequence>
<evidence type="ECO:0000256" key="1">
    <source>
        <dbReference type="SAM" id="MobiDB-lite"/>
    </source>
</evidence>
<dbReference type="GO" id="GO:0003676">
    <property type="term" value="F:nucleic acid binding"/>
    <property type="evidence" value="ECO:0007669"/>
    <property type="project" value="InterPro"/>
</dbReference>
<feature type="compositionally biased region" description="Basic and acidic residues" evidence="1">
    <location>
        <begin position="493"/>
        <end position="506"/>
    </location>
</feature>
<evidence type="ECO:0000313" key="4">
    <source>
        <dbReference type="EMBL" id="CAD9234675.1"/>
    </source>
</evidence>
<gene>
    <name evidence="4" type="ORF">CCAE0312_LOCUS6765</name>
</gene>
<organism evidence="4">
    <name type="scientific">Compsopogon caeruleus</name>
    <dbReference type="NCBI Taxonomy" id="31354"/>
    <lineage>
        <taxon>Eukaryota</taxon>
        <taxon>Rhodophyta</taxon>
        <taxon>Compsopogonophyceae</taxon>
        <taxon>Compsopogonales</taxon>
        <taxon>Compsopogonaceae</taxon>
        <taxon>Compsopogon</taxon>
    </lineage>
</organism>
<dbReference type="InterPro" id="IPR015943">
    <property type="entry name" value="WD40/YVTN_repeat-like_dom_sf"/>
</dbReference>
<feature type="region of interest" description="Disordered" evidence="1">
    <location>
        <begin position="491"/>
        <end position="511"/>
    </location>
</feature>
<dbReference type="AlphaFoldDB" id="A0A7S1TF12"/>
<feature type="domain" description="RSE1/DDB1/CPSF1 second beta-propeller" evidence="3">
    <location>
        <begin position="181"/>
        <end position="370"/>
    </location>
</feature>
<accession>A0A7S1TF12</accession>
<proteinExistence type="predicted"/>
<dbReference type="Pfam" id="PF23726">
    <property type="entry name" value="Beta-prop_RSE1_2nd"/>
    <property type="match status" value="1"/>
</dbReference>
<dbReference type="EMBL" id="HBGH01012200">
    <property type="protein sequence ID" value="CAD9234675.1"/>
    <property type="molecule type" value="Transcribed_RNA"/>
</dbReference>
<dbReference type="GO" id="GO:0005634">
    <property type="term" value="C:nucleus"/>
    <property type="evidence" value="ECO:0007669"/>
    <property type="project" value="InterPro"/>
</dbReference>
<protein>
    <recommendedName>
        <fullName evidence="5">Cleavage/polyadenylation specificity factor A subunit C-terminal domain-containing protein</fullName>
    </recommendedName>
</protein>
<evidence type="ECO:0008006" key="5">
    <source>
        <dbReference type="Google" id="ProtNLM"/>
    </source>
</evidence>
<feature type="domain" description="RSE1/DDB1/CPSF1 C-terminal" evidence="2">
    <location>
        <begin position="454"/>
        <end position="779"/>
    </location>
</feature>
<dbReference type="InterPro" id="IPR004871">
    <property type="entry name" value="RSE1/DDB1/CPSF1_C"/>
</dbReference>
<dbReference type="Pfam" id="PF03178">
    <property type="entry name" value="CPSF_A"/>
    <property type="match status" value="1"/>
</dbReference>
<evidence type="ECO:0000259" key="3">
    <source>
        <dbReference type="Pfam" id="PF23726"/>
    </source>
</evidence>
<dbReference type="Gene3D" id="2.130.10.10">
    <property type="entry name" value="YVTN repeat-like/Quinoprotein amine dehydrogenase"/>
    <property type="match status" value="1"/>
</dbReference>
<dbReference type="InterPro" id="IPR058543">
    <property type="entry name" value="Beta-prop_RSE1/DDB1/CPSF1_2nd"/>
</dbReference>
<name>A0A7S1TF12_9RHOD</name>